<organism evidence="2 3">
    <name type="scientific">Mesobacillus selenatarsenatis (strain DSM 18680 / JCM 14380 / FERM P-15431 / SF-1)</name>
    <dbReference type="NCBI Taxonomy" id="1321606"/>
    <lineage>
        <taxon>Bacteria</taxon>
        <taxon>Bacillati</taxon>
        <taxon>Bacillota</taxon>
        <taxon>Bacilli</taxon>
        <taxon>Bacillales</taxon>
        <taxon>Bacillaceae</taxon>
        <taxon>Mesobacillus</taxon>
    </lineage>
</organism>
<protein>
    <submittedName>
        <fullName evidence="2">N-acetylmuramoyl-L-alanine amidase</fullName>
        <ecNumber evidence="2">3.5.1.28</ecNumber>
    </submittedName>
</protein>
<dbReference type="PANTHER" id="PTHR30032:SF8">
    <property type="entry name" value="GERMINATION-SPECIFIC N-ACETYLMURAMOYL-L-ALANINE AMIDASE"/>
    <property type="match status" value="1"/>
</dbReference>
<evidence type="ECO:0000313" key="3">
    <source>
        <dbReference type="Proteomes" id="UP000031014"/>
    </source>
</evidence>
<dbReference type="Gene3D" id="3.40.50.12090">
    <property type="match status" value="2"/>
</dbReference>
<dbReference type="RefSeq" id="WP_041964558.1">
    <property type="nucleotide sequence ID" value="NZ_BASE01000017.1"/>
</dbReference>
<gene>
    <name evidence="2" type="ORF">SAMD00020551_0759</name>
</gene>
<evidence type="ECO:0000313" key="2">
    <source>
        <dbReference type="EMBL" id="GAM12624.1"/>
    </source>
</evidence>
<keyword evidence="2" id="KW-0378">Hydrolase</keyword>
<dbReference type="GO" id="GO:0008745">
    <property type="term" value="F:N-acetylmuramoyl-L-alanine amidase activity"/>
    <property type="evidence" value="ECO:0007669"/>
    <property type="project" value="UniProtKB-EC"/>
</dbReference>
<dbReference type="Proteomes" id="UP000031014">
    <property type="component" value="Unassembled WGS sequence"/>
</dbReference>
<feature type="signal peptide" evidence="1">
    <location>
        <begin position="1"/>
        <end position="25"/>
    </location>
</feature>
<keyword evidence="1" id="KW-0732">Signal</keyword>
<accession>A0A0A8X053</accession>
<dbReference type="InterPro" id="IPR051922">
    <property type="entry name" value="Bact_Sporulation_Assoc"/>
</dbReference>
<evidence type="ECO:0000256" key="1">
    <source>
        <dbReference type="SAM" id="SignalP"/>
    </source>
</evidence>
<dbReference type="EC" id="3.5.1.28" evidence="2"/>
<dbReference type="EMBL" id="BASE01000017">
    <property type="protein sequence ID" value="GAM12624.1"/>
    <property type="molecule type" value="Genomic_DNA"/>
</dbReference>
<sequence length="559" mass="62224">MSFVKKLLLLAASFLIATSPFVDHAFAEESSSKTLERESKINHLFSQNSQSGNEPTYQMQFYNEPVADTVNYQDVIDAYHIHEYRFGTSGGKFTVEFAENDDIEYLIYDVNLQEIIEEESENTFDLIPGYYAFVIMGFSDVPVEYEYNLNGPFSLVPDNTLPELEVTNWKSNEFRLPKGSSPVYPVEGYFKGYTLELSVNSERFFISNGGKFLWENVVFGKGFNEVTFEAYNINGNSVTEFYYITLPGVSRIYGQDRYRVSSGVYSSLEYWEYGSNTVIISRGDMYPDALSGGPLATLETAPILLTPTNKLSDRVVMTLEHYQPEKAIILGGTVSVSPEVERQLKRLGINDIERIGGKDRYAVSASIAERVSEYTGSDTAIIASGEAFPDALSASSIAGPMGMPILLVQPGKVPDSIQTFINNHPEITNFIIVGGPVAVKENVATQLKQLRSGAVIKRINGKDRYEVSINVAKFGMENYGMDLSTITFVRGDLFPDALSGAPLANYFGSPIILTTTDKLESKVYNFLSSNKGKTEHMYIIGDVLSVSPYVEQQLNTFIR</sequence>
<keyword evidence="3" id="KW-1185">Reference proteome</keyword>
<dbReference type="AlphaFoldDB" id="A0A0A8X053"/>
<dbReference type="InterPro" id="IPR007253">
    <property type="entry name" value="Cell_wall-bd_2"/>
</dbReference>
<dbReference type="OrthoDB" id="2788296at2"/>
<name>A0A0A8X053_MESS1</name>
<reference evidence="2 3" key="1">
    <citation type="submission" date="2013-06" db="EMBL/GenBank/DDBJ databases">
        <title>Whole genome shotgun sequence of Bacillus selenatarsenatis SF-1.</title>
        <authorList>
            <person name="Kuroda M."/>
            <person name="Sei K."/>
            <person name="Yamashita M."/>
            <person name="Ike M."/>
        </authorList>
    </citation>
    <scope>NUCLEOTIDE SEQUENCE [LARGE SCALE GENOMIC DNA]</scope>
    <source>
        <strain evidence="2 3">SF-1</strain>
    </source>
</reference>
<dbReference type="PANTHER" id="PTHR30032">
    <property type="entry name" value="N-ACETYLMURAMOYL-L-ALANINE AMIDASE-RELATED"/>
    <property type="match status" value="1"/>
</dbReference>
<dbReference type="Pfam" id="PF04122">
    <property type="entry name" value="CW_binding_2"/>
    <property type="match status" value="3"/>
</dbReference>
<dbReference type="STRING" id="1321606.SAMD00020551_0759"/>
<proteinExistence type="predicted"/>
<feature type="chain" id="PRO_5038696868" evidence="1">
    <location>
        <begin position="26"/>
        <end position="559"/>
    </location>
</feature>
<comment type="caution">
    <text evidence="2">The sequence shown here is derived from an EMBL/GenBank/DDBJ whole genome shotgun (WGS) entry which is preliminary data.</text>
</comment>